<dbReference type="Gene3D" id="3.40.50.300">
    <property type="entry name" value="P-loop containing nucleotide triphosphate hydrolases"/>
    <property type="match status" value="2"/>
</dbReference>
<feature type="domain" description="Dynein heavy chain linker" evidence="3">
    <location>
        <begin position="708"/>
        <end position="1171"/>
    </location>
</feature>
<dbReference type="InterPro" id="IPR027417">
    <property type="entry name" value="P-loop_NTPase"/>
</dbReference>
<dbReference type="InterPro" id="IPR042222">
    <property type="entry name" value="Dynein_2_N"/>
</dbReference>
<dbReference type="Pfam" id="PF12777">
    <property type="entry name" value="MT"/>
    <property type="match status" value="1"/>
</dbReference>
<feature type="coiled-coil region" evidence="1">
    <location>
        <begin position="2292"/>
        <end position="2319"/>
    </location>
</feature>
<evidence type="ECO:0000259" key="6">
    <source>
        <dbReference type="Pfam" id="PF12781"/>
    </source>
</evidence>
<dbReference type="InterPro" id="IPR035706">
    <property type="entry name" value="AAA_9"/>
</dbReference>
<evidence type="ECO:0000259" key="3">
    <source>
        <dbReference type="Pfam" id="PF08393"/>
    </source>
</evidence>
<evidence type="ECO:0000313" key="8">
    <source>
        <dbReference type="EMBL" id="KAL2912967.1"/>
    </source>
</evidence>
<dbReference type="Gene3D" id="3.20.180.20">
    <property type="entry name" value="Dynein heavy chain, N-terminal domain 2"/>
    <property type="match status" value="1"/>
</dbReference>
<dbReference type="Gene3D" id="1.10.472.130">
    <property type="match status" value="1"/>
</dbReference>
<feature type="domain" description="Dynein heavy chain AAA 5 extension" evidence="7">
    <location>
        <begin position="1700"/>
        <end position="1838"/>
    </location>
</feature>
<feature type="domain" description="Dynein heavy chain ATP-binding dynein motor region" evidence="6">
    <location>
        <begin position="2658"/>
        <end position="2837"/>
    </location>
</feature>
<protein>
    <submittedName>
        <fullName evidence="8">Dynein light chain binding</fullName>
    </submittedName>
</protein>
<proteinExistence type="predicted"/>
<keyword evidence="9" id="KW-1185">Reference proteome</keyword>
<feature type="domain" description="Dynein heavy chain hydrolytic ATP-binding dynein motor region" evidence="4">
    <location>
        <begin position="1347"/>
        <end position="1514"/>
    </location>
</feature>
<dbReference type="Gene3D" id="1.20.920.30">
    <property type="match status" value="1"/>
</dbReference>
<dbReference type="PANTHER" id="PTHR45703:SF36">
    <property type="entry name" value="DYNEIN HEAVY CHAIN, CYTOPLASMIC"/>
    <property type="match status" value="1"/>
</dbReference>
<dbReference type="InterPro" id="IPR026983">
    <property type="entry name" value="DHC"/>
</dbReference>
<dbReference type="Gene3D" id="1.10.287.2620">
    <property type="match status" value="1"/>
</dbReference>
<dbReference type="Pfam" id="PF17852">
    <property type="entry name" value="Dynein_AAA_lid"/>
    <property type="match status" value="1"/>
</dbReference>
<dbReference type="Gene3D" id="1.20.920.20">
    <property type="match status" value="1"/>
</dbReference>
<organism evidence="8 9">
    <name type="scientific">Polyrhizophydium stewartii</name>
    <dbReference type="NCBI Taxonomy" id="2732419"/>
    <lineage>
        <taxon>Eukaryota</taxon>
        <taxon>Fungi</taxon>
        <taxon>Fungi incertae sedis</taxon>
        <taxon>Chytridiomycota</taxon>
        <taxon>Chytridiomycota incertae sedis</taxon>
        <taxon>Chytridiomycetes</taxon>
        <taxon>Rhizophydiales</taxon>
        <taxon>Rhizophydiales incertae sedis</taxon>
        <taxon>Polyrhizophydium</taxon>
    </lineage>
</organism>
<dbReference type="EMBL" id="JADGIZ020000054">
    <property type="protein sequence ID" value="KAL2912967.1"/>
    <property type="molecule type" value="Genomic_DNA"/>
</dbReference>
<dbReference type="Proteomes" id="UP001527925">
    <property type="component" value="Unassembled WGS sequence"/>
</dbReference>
<accession>A0ABR4N0C3</accession>
<evidence type="ECO:0000256" key="2">
    <source>
        <dbReference type="SAM" id="MobiDB-lite"/>
    </source>
</evidence>
<keyword evidence="1" id="KW-0175">Coiled coil</keyword>
<sequence>MGLPGTPAFSRYYNTSDSFPHSSDWEWADCFALEYCPERDMYLIEWQKHPGSRKWVKRLNLLFASENRDRFYKRIEHAIEQRSLAELESEYRERVSKQPLHNPAQLPSFLVIGAIEKIGRVVTKRDFPVLEKCLDELEKDYVFSIRRAEYHIKSKTERKVEQSTANSERFAALALAKSGADKEDASGALLNQVAVAARDLSDYMFSANSNMQKASIEILGALRAVLAEVTGFYCFHIELPCLYWLYSELIETLLSDIFDIRSRPVEADEPRCQSFLRLVNVIMETQLRNLVITGVKTFLQLFGVAVIESDRRSEPTPSCSLSLQKQHQLFVIQLTLCMHRDPLGEAMVISDLRAQTSICAHSLNAVVAYPDRQQLERSLETLLLLPKVSTTSVIPRIESVLYSASGAETVESYLRSLEANHNVLAEGLACIHSIIRYAWPRVDSLLERYREFEFLVRDDLTSLVSGSASLEELEAPVAALVKAQSDLQAVSPDAVDATPFVVDCAPIKRIFVSVAKSSLEAIQGSLSLQISTTCARLLHEYEAISERIALDPLTDAALWKKLQRSTDECCDDVAVHDAEFGAIKRVWEFMYRFSMHVSDEDSELYWQTFKWPSRMHQNLEAARLRLSASRAAIVNSILADKEYVETHIQFFESQVESFSAMSDVDATASMVEGVLAMRKSIDKASAMAQSVQEREGQIGCPTSAFGSLSRIEASFQSYETLWQLASTVRESLARWIDEYFVDLDSELMVSYVRGWNTTLWTLARSFVAMQGPRHVVERLKATVDEFCRNTSVITSLRNPALRERHWDRIAGVIGLTFSDFAGLRLRQVLDLDLELVQDIIADISNEASVEYRLETGLEKMRLELTSSDFVLSQFFCSDFLLIENHRELASLLHDQLIRSESLFQLALGTSVHTRFEQWVKKLQRAQELAHAWAELQDGFVRLHPALVEQGSASLIGQETSDLFSGVSKTIALVSDIVSKNRKFIIVIHRTDLLDIVQGALNRLKTIARSVAPLVDAKRSVCPRLFLISDDEVLEFLAASTIDRLSAGIRKLFTGVHGLGKGLFQMQFSAALTNASKRATAAYDLKQLRHTHTSSTGSPEQAASRSARSVGKDAALTTHDPSEQPLEHISSLVSTHGELLAFESPVQMSAKTEVVICDIETRMREALRDEIVAAFDAARASTSLLEMLDAKCCMQALLVSSQAVIQAQMDEAAANCDEAQLRDLRGRITKTVDGIAALQRLSSPAALRARREAFAGLLISMLDSLATELKQPGSASRQMRLTYDCNRASELRVCLGSAVVSRQIAYGYEYCGSSAGLIVTPGLSQTFSNIVSMIVHGGFPLLIGQEPTIIAEALLTARGFKFAKQLASRLDMFVRSLDACVGTRTRCGMSRLCHIIEHTTISNPSVGGQGEAEILARQLDEEFSPMLLLREEQSLSDLLKDIFGVVHFSMPVPRAEELGELQTHPITKPQIKLAADKLGLCATDYCIDKASVLIQCLQSGHSVVALVGRAMSGKSTCIALAKAALTAHAPNSAHLSIFEFAPNSVPVQRLVGSMSPDGWQDGAIDMLLRKGSAAARSARVEAGGAQSSAVRHSDDWKRKAGLAWLVFDGQIRSGWTDLLCEKLDWATSSARLGGGGAVCLRDVRLLLETSSLSCASPQTLTQTLVLFFEPRKLHSEHIAQSLLRRPPAVLEPLREFLMLVFRNMFMAAIQYAHPENTIRTLDAADERYKVEQIFRLLFALVDDIGSNGYGRLTDHEQLVWALASCLFSVIWVIGAQPTLAERTRFDSFVRGNLAASCARELERRLNLPDQALSVAVTLPAEGTVFDYQFDEKLLRWERWPGPRASIVPGLVSGLEDMVWTLDVTRVDRLARLYLRQKQHLLITGTDGVGKTLLGVNVCAKAAEEWADYDSQITTAPPGGAPLLMRYLRYFSSVCIDDSQEQRLTDILPGLTQQCRKVATLADFANLSKAFVRATVALCAKLRTSYPRTPKHPQFVFSMRDMKRILSVVGKRASLESELAPLVSLWTHAVQRVWCDRAPDQELESNLIRLAAEVVNSDWKEFLRDVFLSATRHELIAVYIDANSLSDQQREDVISMMNFGTVPDFVSSIATTEIKLAVYRVAQSRAERGSAVGSSGPENIADELEAWSNPAVFARFMRERIRVVLSVASQPRQLWQQQLADLATDVNVIHSRKWGKDTVRWHLRKHLSAGLIELEQTHENHVVAFLMDAASSAREIINHERQNTLSTIELRSDALMHSLDFFANEYTRRYVAQKDRLGKLSDTISTLHRRRDDLARSQADLQTWQRTAESLSGEIEDLLKRTEAKRLEREEATYNLKTQRQTQSNVRDELKHLQDAYTSEVERTLPTLYTATKAVDALQRSDIYELKGLEEPHEGVLLVMEAVMLLLRWEARATETRWEAARRMISDPNFQRNIARFDKDLVSAATVHEIERCAHHAEFDSSVVSASSKAAACLRAWVKALDKYHKTLFLLEPKKRQMYEVEARLASQTSIVNDTSAAIAACDSALLDMKRAFETLVQERSKAYAKVKEVDNFLSAAAPLADSMAPLSSALQAEFDSEMKRHSRLLDESLLAACTLTYLGACTEITRVITKKRWISALTKASSSATATQPDLNVYQSFSFAQFMISDRLCDTFLVIEQAPDELMLETALIAKHHSRFALLWDPHGLGPAWIRSVERENKIATLSRLDCDFDYQLVLCMQKGVRVIASIDDGEAPAIIESLLRSHCIARPGPGDAFSVLVQRGVRSEPVTVMPGFRLYITVTRDYRQVGWRAWMAHVASVRVSSSLNGNAQLLETLILRTRNLELANLRRQAAVESANRQSRKELLLTRGIDYIRQLQASDLSGGDLHRTVVDIEQQLSIIQRAEARDLQTAERLASACKWYSEVGSALAAIFDVCRRMEQIRFEYLAPLGLYCSLLEDRCKTFECEGTPDMRTFVEDFVQHLCACLAPAYSYPHRVVFLFSLARVVAELEALGRDSACRFPDSQLRFLINGAADARDIVAKKWHPDEFPDNPSGEWLDPALWRAVTELSHLPEFARFAMEFARYANRATTPVMEASWEEVGIAADPLRAPFPSKWEQQLNKAERLLVLKALRPDSVFRGLECYARHVLGRLAVDAAFPADLFAQRHRLTSAYIPAVVIVDGLEDPLQHILHLAAKRNMANMVTVFSYDADLSDLTDSVIADLVVRGRWAIFIADTLLQTNLESALVRLRRVLAAQPNSNPNMRIWIIAAPSTTLPASLAWALKLWYEDYRDHRAYFNEAFGAAEDSIIPYEFKPTAMYRNVLFNLCGFYATIRTRTATPQLAPQTPLDFQLSHMADSIRLLRKCFTHCGGTPEASSLAQWLGSCVADTAYVSQAVNCWDSRLLSILFGESVGIAWNTADIETLSKLLAIKPVYDSMARNELEKCHTAIRALPRGSDFDLVLFGAGGSAACAANLAASRAIIAGLAKCWVEHHPAPPQTIWDGWAAIQTFFVRVKERLDLLMASSVFGILPKRLPKGVHRSLDSLFGAVPLPAAASALTGQGSGGGAAIGAAPVGKGPGKYMDHLLRTNMSMYRDILVTIQASLARVIAALNGSEPLSPLTELVQ</sequence>
<dbReference type="InterPro" id="IPR013602">
    <property type="entry name" value="Dynein_heavy_linker"/>
</dbReference>
<evidence type="ECO:0000259" key="7">
    <source>
        <dbReference type="Pfam" id="PF17852"/>
    </source>
</evidence>
<feature type="region of interest" description="Disordered" evidence="2">
    <location>
        <begin position="1089"/>
        <end position="1125"/>
    </location>
</feature>
<evidence type="ECO:0000259" key="5">
    <source>
        <dbReference type="Pfam" id="PF12777"/>
    </source>
</evidence>
<feature type="compositionally biased region" description="Polar residues" evidence="2">
    <location>
        <begin position="1092"/>
        <end position="1106"/>
    </location>
</feature>
<dbReference type="Pfam" id="PF08393">
    <property type="entry name" value="DHC_N2"/>
    <property type="match status" value="1"/>
</dbReference>
<name>A0ABR4N0C3_9FUNG</name>
<dbReference type="InterPro" id="IPR042228">
    <property type="entry name" value="Dynein_linker_3"/>
</dbReference>
<dbReference type="InterPro" id="IPR041466">
    <property type="entry name" value="Dynein_AAA5_ext"/>
</dbReference>
<dbReference type="Gene3D" id="1.20.140.100">
    <property type="entry name" value="Dynein heavy chain, N-terminal domain 2"/>
    <property type="match status" value="1"/>
</dbReference>
<dbReference type="Pfam" id="PF12774">
    <property type="entry name" value="AAA_6"/>
    <property type="match status" value="1"/>
</dbReference>
<feature type="domain" description="Dynein heavy chain coiled coil stalk" evidence="5">
    <location>
        <begin position="2277"/>
        <end position="2612"/>
    </location>
</feature>
<evidence type="ECO:0000313" key="9">
    <source>
        <dbReference type="Proteomes" id="UP001527925"/>
    </source>
</evidence>
<dbReference type="Pfam" id="PF12781">
    <property type="entry name" value="AAA_9"/>
    <property type="match status" value="1"/>
</dbReference>
<reference evidence="8 9" key="1">
    <citation type="submission" date="2023-09" db="EMBL/GenBank/DDBJ databases">
        <title>Pangenome analysis of Batrachochytrium dendrobatidis and related Chytrids.</title>
        <authorList>
            <person name="Yacoub M.N."/>
            <person name="Stajich J.E."/>
            <person name="James T.Y."/>
        </authorList>
    </citation>
    <scope>NUCLEOTIDE SEQUENCE [LARGE SCALE GENOMIC DNA]</scope>
    <source>
        <strain evidence="8 9">JEL0888</strain>
    </source>
</reference>
<dbReference type="PANTHER" id="PTHR45703">
    <property type="entry name" value="DYNEIN HEAVY CHAIN"/>
    <property type="match status" value="1"/>
</dbReference>
<evidence type="ECO:0000256" key="1">
    <source>
        <dbReference type="SAM" id="Coils"/>
    </source>
</evidence>
<dbReference type="InterPro" id="IPR035699">
    <property type="entry name" value="AAA_6"/>
</dbReference>
<gene>
    <name evidence="8" type="primary">DNHD1</name>
    <name evidence="8" type="ORF">HK105_207533</name>
</gene>
<comment type="caution">
    <text evidence="8">The sequence shown here is derived from an EMBL/GenBank/DDBJ whole genome shotgun (WGS) entry which is preliminary data.</text>
</comment>
<dbReference type="InterPro" id="IPR024743">
    <property type="entry name" value="Dynein_HC_stalk"/>
</dbReference>
<evidence type="ECO:0000259" key="4">
    <source>
        <dbReference type="Pfam" id="PF12774"/>
    </source>
</evidence>